<comment type="function">
    <text evidence="3">Probably deamidates glutamine residues to glutamate on methyl-accepting chemotaxis receptors (MCPs), playing an important role in chemotaxis.</text>
</comment>
<dbReference type="GO" id="GO:0006935">
    <property type="term" value="P:chemotaxis"/>
    <property type="evidence" value="ECO:0007669"/>
    <property type="project" value="UniProtKB-UniRule"/>
</dbReference>
<evidence type="ECO:0000256" key="2">
    <source>
        <dbReference type="ARBA" id="ARBA00022801"/>
    </source>
</evidence>
<dbReference type="InterPro" id="IPR011324">
    <property type="entry name" value="Cytotoxic_necrot_fac-like_cat"/>
</dbReference>
<dbReference type="AlphaFoldDB" id="A0A974XJK9"/>
<gene>
    <name evidence="3" type="primary">cheD</name>
    <name evidence="4" type="ORF">JYB88_15535</name>
</gene>
<dbReference type="RefSeq" id="WP_207324692.1">
    <property type="nucleotide sequence ID" value="NZ_CP071504.1"/>
</dbReference>
<dbReference type="InterPro" id="IPR005659">
    <property type="entry name" value="Chemorcpt_Glu_NH3ase_CheD"/>
</dbReference>
<dbReference type="PANTHER" id="PTHR35147">
    <property type="entry name" value="CHEMORECEPTOR GLUTAMINE DEAMIDASE CHED-RELATED"/>
    <property type="match status" value="1"/>
</dbReference>
<dbReference type="InterPro" id="IPR038592">
    <property type="entry name" value="CheD-like_sf"/>
</dbReference>
<protein>
    <recommendedName>
        <fullName evidence="3">Probable chemoreceptor glutamine deamidase CheD</fullName>
        <ecNumber evidence="3">3.5.1.44</ecNumber>
    </recommendedName>
</protein>
<sequence>MVLDSRQQAYPGFERTPRYWDNEQQSWVARVDPGEYYISNQDELIYTRLGSCVAACIWDPLMGIGGLNHFLLPERALHEDWHQLTSYSCRYGNWAMEQLINSILNVGGLKSRLQAKIFGGASLGRMSVLNVGQSNIDFVRNYLAMEGIEVQAEDLGGPWPRKVLLHPQSGKVRVKRLAIEGIRQIETEEARYLRGVTRQAAEPAPDSVELFD</sequence>
<reference evidence="4 5" key="1">
    <citation type="submission" date="2021-03" db="EMBL/GenBank/DDBJ databases">
        <title>Novel species identification of genus Shewanella.</title>
        <authorList>
            <person name="Liu G."/>
            <person name="Zhang Q."/>
        </authorList>
    </citation>
    <scope>NUCLEOTIDE SEQUENCE [LARGE SCALE GENOMIC DNA]</scope>
    <source>
        <strain evidence="4 5">FJAT-53726</strain>
    </source>
</reference>
<keyword evidence="1 3" id="KW-0145">Chemotaxis</keyword>
<keyword evidence="2 3" id="KW-0378">Hydrolase</keyword>
<dbReference type="CDD" id="cd16352">
    <property type="entry name" value="CheD"/>
    <property type="match status" value="1"/>
</dbReference>
<dbReference type="HAMAP" id="MF_01440">
    <property type="entry name" value="CheD"/>
    <property type="match status" value="1"/>
</dbReference>
<dbReference type="EC" id="3.5.1.44" evidence="3"/>
<keyword evidence="5" id="KW-1185">Reference proteome</keyword>
<comment type="similarity">
    <text evidence="3">Belongs to the CheD family.</text>
</comment>
<name>A0A974XJK9_9GAMM</name>
<dbReference type="KEGG" id="scyp:JYB88_15535"/>
<evidence type="ECO:0000256" key="3">
    <source>
        <dbReference type="HAMAP-Rule" id="MF_01440"/>
    </source>
</evidence>
<dbReference type="Pfam" id="PF03975">
    <property type="entry name" value="CheD"/>
    <property type="match status" value="1"/>
</dbReference>
<dbReference type="SUPFAM" id="SSF64438">
    <property type="entry name" value="CNF1/YfiH-like putative cysteine hydrolases"/>
    <property type="match status" value="1"/>
</dbReference>
<dbReference type="Proteomes" id="UP000663281">
    <property type="component" value="Chromosome"/>
</dbReference>
<organism evidence="4 5">
    <name type="scientific">Shewanella cyperi</name>
    <dbReference type="NCBI Taxonomy" id="2814292"/>
    <lineage>
        <taxon>Bacteria</taxon>
        <taxon>Pseudomonadati</taxon>
        <taxon>Pseudomonadota</taxon>
        <taxon>Gammaproteobacteria</taxon>
        <taxon>Alteromonadales</taxon>
        <taxon>Shewanellaceae</taxon>
        <taxon>Shewanella</taxon>
    </lineage>
</organism>
<evidence type="ECO:0000313" key="4">
    <source>
        <dbReference type="EMBL" id="QSX29590.1"/>
    </source>
</evidence>
<dbReference type="GO" id="GO:0050568">
    <property type="term" value="F:protein-glutamine glutaminase activity"/>
    <property type="evidence" value="ECO:0007669"/>
    <property type="project" value="UniProtKB-UniRule"/>
</dbReference>
<dbReference type="Gene3D" id="3.30.1330.200">
    <property type="match status" value="1"/>
</dbReference>
<evidence type="ECO:0000256" key="1">
    <source>
        <dbReference type="ARBA" id="ARBA00022500"/>
    </source>
</evidence>
<proteinExistence type="inferred from homology"/>
<dbReference type="PANTHER" id="PTHR35147:SF2">
    <property type="entry name" value="CHEMORECEPTOR GLUTAMINE DEAMIDASE CHED-RELATED"/>
    <property type="match status" value="1"/>
</dbReference>
<accession>A0A974XJK9</accession>
<dbReference type="EMBL" id="CP071504">
    <property type="protein sequence ID" value="QSX29590.1"/>
    <property type="molecule type" value="Genomic_DNA"/>
</dbReference>
<evidence type="ECO:0000313" key="5">
    <source>
        <dbReference type="Proteomes" id="UP000663281"/>
    </source>
</evidence>
<comment type="catalytic activity">
    <reaction evidence="3">
        <text>L-glutaminyl-[protein] + H2O = L-glutamyl-[protein] + NH4(+)</text>
        <dbReference type="Rhea" id="RHEA:16441"/>
        <dbReference type="Rhea" id="RHEA-COMP:10207"/>
        <dbReference type="Rhea" id="RHEA-COMP:10208"/>
        <dbReference type="ChEBI" id="CHEBI:15377"/>
        <dbReference type="ChEBI" id="CHEBI:28938"/>
        <dbReference type="ChEBI" id="CHEBI:29973"/>
        <dbReference type="ChEBI" id="CHEBI:30011"/>
        <dbReference type="EC" id="3.5.1.44"/>
    </reaction>
</comment>